<dbReference type="GO" id="GO:0005829">
    <property type="term" value="C:cytosol"/>
    <property type="evidence" value="ECO:0007669"/>
    <property type="project" value="TreeGrafter"/>
</dbReference>
<evidence type="ECO:0000256" key="5">
    <source>
        <dbReference type="ARBA" id="ARBA00022842"/>
    </source>
</evidence>
<proteinExistence type="predicted"/>
<accession>A0A517TEY1</accession>
<dbReference type="Gene3D" id="1.20.120.1510">
    <property type="match status" value="1"/>
</dbReference>
<dbReference type="PANTHER" id="PTHR30621">
    <property type="entry name" value="GLUTAMINE SYNTHETASE ADENYLYLTRANSFERASE"/>
    <property type="match status" value="1"/>
</dbReference>
<evidence type="ECO:0000313" key="8">
    <source>
        <dbReference type="EMBL" id="QDT66925.1"/>
    </source>
</evidence>
<dbReference type="KEGG" id="chya:V22_41970"/>
<dbReference type="GO" id="GO:0016874">
    <property type="term" value="F:ligase activity"/>
    <property type="evidence" value="ECO:0007669"/>
    <property type="project" value="UniProtKB-KW"/>
</dbReference>
<dbReference type="SUPFAM" id="SSF81593">
    <property type="entry name" value="Nucleotidyltransferase substrate binding subunit/domain"/>
    <property type="match status" value="2"/>
</dbReference>
<evidence type="ECO:0000313" key="9">
    <source>
        <dbReference type="Proteomes" id="UP000319976"/>
    </source>
</evidence>
<dbReference type="InterPro" id="IPR023057">
    <property type="entry name" value="GlnE"/>
</dbReference>
<name>A0A517TEY1_9PLAN</name>
<dbReference type="PANTHER" id="PTHR30621:SF0">
    <property type="entry name" value="BIFUNCTIONAL GLUTAMINE SYNTHETASE ADENYLYLTRANSFERASE_ADENYLYL-REMOVING ENZYME"/>
    <property type="match status" value="1"/>
</dbReference>
<dbReference type="PROSITE" id="PS51671">
    <property type="entry name" value="ACT"/>
    <property type="match status" value="1"/>
</dbReference>
<dbReference type="GO" id="GO:0005524">
    <property type="term" value="F:ATP binding"/>
    <property type="evidence" value="ECO:0007669"/>
    <property type="project" value="UniProtKB-KW"/>
</dbReference>
<dbReference type="EMBL" id="CP036316">
    <property type="protein sequence ID" value="QDT66925.1"/>
    <property type="molecule type" value="Genomic_DNA"/>
</dbReference>
<dbReference type="Proteomes" id="UP000319976">
    <property type="component" value="Chromosome"/>
</dbReference>
<dbReference type="InterPro" id="IPR005190">
    <property type="entry name" value="GlnE_rpt_dom"/>
</dbReference>
<gene>
    <name evidence="8" type="primary">glnE</name>
    <name evidence="8" type="ORF">V22_41970</name>
</gene>
<reference evidence="8 9" key="1">
    <citation type="submission" date="2019-02" db="EMBL/GenBank/DDBJ databases">
        <title>Deep-cultivation of Planctomycetes and their phenomic and genomic characterization uncovers novel biology.</title>
        <authorList>
            <person name="Wiegand S."/>
            <person name="Jogler M."/>
            <person name="Boedeker C."/>
            <person name="Pinto D."/>
            <person name="Vollmers J."/>
            <person name="Rivas-Marin E."/>
            <person name="Kohn T."/>
            <person name="Peeters S.H."/>
            <person name="Heuer A."/>
            <person name="Rast P."/>
            <person name="Oberbeckmann S."/>
            <person name="Bunk B."/>
            <person name="Jeske O."/>
            <person name="Meyerdierks A."/>
            <person name="Storesund J.E."/>
            <person name="Kallscheuer N."/>
            <person name="Luecker S."/>
            <person name="Lage O.M."/>
            <person name="Pohl T."/>
            <person name="Merkel B.J."/>
            <person name="Hornburger P."/>
            <person name="Mueller R.-W."/>
            <person name="Bruemmer F."/>
            <person name="Labrenz M."/>
            <person name="Spormann A.M."/>
            <person name="Op den Camp H."/>
            <person name="Overmann J."/>
            <person name="Amann R."/>
            <person name="Jetten M.S.M."/>
            <person name="Mascher T."/>
            <person name="Medema M.H."/>
            <person name="Devos D.P."/>
            <person name="Kaster A.-K."/>
            <person name="Ovreas L."/>
            <person name="Rohde M."/>
            <person name="Galperin M.Y."/>
            <person name="Jogler C."/>
        </authorList>
    </citation>
    <scope>NUCLEOTIDE SEQUENCE [LARGE SCALE GENOMIC DNA]</scope>
    <source>
        <strain evidence="8 9">V22</strain>
    </source>
</reference>
<keyword evidence="9" id="KW-1185">Reference proteome</keyword>
<dbReference type="RefSeq" id="WP_145266457.1">
    <property type="nucleotide sequence ID" value="NZ_CP036316.1"/>
</dbReference>
<dbReference type="GO" id="GO:0008882">
    <property type="term" value="F:[glutamate-ammonia-ligase] adenylyltransferase activity"/>
    <property type="evidence" value="ECO:0007669"/>
    <property type="project" value="UniProtKB-EC"/>
</dbReference>
<protein>
    <submittedName>
        <fullName evidence="8">Glutamate-ammonia-ligase adenylyltransferase</fullName>
        <ecNumber evidence="8">2.7.7.42</ecNumber>
    </submittedName>
</protein>
<evidence type="ECO:0000259" key="7">
    <source>
        <dbReference type="PROSITE" id="PS51671"/>
    </source>
</evidence>
<keyword evidence="8" id="KW-0436">Ligase</keyword>
<dbReference type="InterPro" id="IPR043519">
    <property type="entry name" value="NT_sf"/>
</dbReference>
<dbReference type="GO" id="GO:0000820">
    <property type="term" value="P:regulation of glutamine family amino acid metabolic process"/>
    <property type="evidence" value="ECO:0007669"/>
    <property type="project" value="TreeGrafter"/>
</dbReference>
<dbReference type="EC" id="2.7.7.42" evidence="8"/>
<keyword evidence="3" id="KW-0547">Nucleotide-binding</keyword>
<dbReference type="CDD" id="cd05401">
    <property type="entry name" value="NT_GlnE_GlnD_like"/>
    <property type="match status" value="2"/>
</dbReference>
<evidence type="ECO:0000256" key="3">
    <source>
        <dbReference type="ARBA" id="ARBA00022741"/>
    </source>
</evidence>
<evidence type="ECO:0000256" key="1">
    <source>
        <dbReference type="ARBA" id="ARBA00022679"/>
    </source>
</evidence>
<sequence length="1229" mass="138615">MFQHAPSLLRQDGVDDAQTKQILEAVGFADESDARKRLRELCVDEASLEALGRCLPMLLACLAEAATPDGSLINFERYVQSFPDRTKLFEFLAERPRAIEILVRLFINSHFLTEILLRNPDYLERLTNHKRIAEVKAREHFYEEACAAAENANTQAAELNALRRYQHWELLRIGACDSFGLLDLKTVTVQLSLLADSLVQACLTLSAKRMEVDTTGFCVIAFGKLGGEELNYSSDIDLVFLAAENSTRFWPLGQKLIKALMESTGEGFLYRVDMRLRPWGKSGALVNDLDAHLVYLERHGQPWEKQALLKARVIAGEFDVGNEFLKKCEPLIYSMPAEQVRKTVRDSKQKIEAALAKKGRHWGEVKSGAGSIRDIEFVAQGLQLLHGGEEPGVRSINTLDALVRLADRSYLQADEFRQLSSGYNFLRTVEHSLQLMHYKQTHSLPNDERELTYLAKRLDYTDGEHFLNHYERHVNTIRGIYMKYVGGEDGLEVEEQKSHKRTIEEQLARMEESYKQVFSDDDIALHAELLSRLEEDNRVEVFAQHIENDLWRLTVVGQNSVGDLSAICGLLFVYGFDIKEGHVFTDSPVSGVSSTKRSAGIVGEFVNVFTVQAPLPQQELEEASTTEKVWHRYAQDLTELVNIVTSGHWEEAQGKLAKRVSKALRTGPLDAGDSALLPVEIEIDNESSDRYTVLHIRAEDTTGFLYELSNALAVADKDIGRVIVRTSGSRVFDTLYVTNSHGQKITSEDAQRELRATVVLIKHFTHLLPRSSNPEAALQHFREFVVQLFQQDQWVQNVASLERPEVLTGLAQVFGGSDFLWEDFLRLQYTNLFPVVTDVEGLTERKTRAQLKKELQAELGQPVGQNVEFGEVRKERLNAFKDREMFRVDMRHIVGHIPEFGQFSNELTDIAETVVEGALNICIRAMKRKYGLPFLEGDLPCRLSICALGKCGGRELGFASDIELMFIFEGAGRTSGMKSVRNIEYFTRLVEMFNGLINARQEGIFQIDLRLRPYGQAGSSGVRLDAFEKYYAPHGPAWPFERQALVKLRPIAGDPHFGDEVIELRDRLIYTVEPFDVTAMKAMREKQLRQLVQAGTINAKLSLGGLVDTEYIVQGLQITHGNRSQKLRQTNTVAAMAALHDAKIINDQAYETLKSAYIFQRELIDALRMVRGHAKDLTVPSIDDEQFEFLARRLGYAGHLTRLKSDIEQHSTAVLGLMGLLEGGSGVKS</sequence>
<dbReference type="Gene3D" id="3.30.460.10">
    <property type="entry name" value="Beta Polymerase, domain 2"/>
    <property type="match status" value="2"/>
</dbReference>
<dbReference type="AlphaFoldDB" id="A0A517TEY1"/>
<organism evidence="8 9">
    <name type="scientific">Calycomorphotria hydatis</name>
    <dbReference type="NCBI Taxonomy" id="2528027"/>
    <lineage>
        <taxon>Bacteria</taxon>
        <taxon>Pseudomonadati</taxon>
        <taxon>Planctomycetota</taxon>
        <taxon>Planctomycetia</taxon>
        <taxon>Planctomycetales</taxon>
        <taxon>Planctomycetaceae</taxon>
        <taxon>Calycomorphotria</taxon>
    </lineage>
</organism>
<keyword evidence="5" id="KW-0460">Magnesium</keyword>
<evidence type="ECO:0000256" key="6">
    <source>
        <dbReference type="ARBA" id="ARBA00023268"/>
    </source>
</evidence>
<dbReference type="Pfam" id="PF08335">
    <property type="entry name" value="GlnD_UR_UTase"/>
    <property type="match status" value="2"/>
</dbReference>
<keyword evidence="1 8" id="KW-0808">Transferase</keyword>
<dbReference type="Gene3D" id="1.20.120.330">
    <property type="entry name" value="Nucleotidyltransferases domain 2"/>
    <property type="match status" value="2"/>
</dbReference>
<keyword evidence="4" id="KW-0067">ATP-binding</keyword>
<dbReference type="OrthoDB" id="9759366at2"/>
<evidence type="ECO:0000256" key="2">
    <source>
        <dbReference type="ARBA" id="ARBA00022695"/>
    </source>
</evidence>
<keyword evidence="6" id="KW-0511">Multifunctional enzyme</keyword>
<dbReference type="SUPFAM" id="SSF81301">
    <property type="entry name" value="Nucleotidyltransferase"/>
    <property type="match status" value="2"/>
</dbReference>
<evidence type="ECO:0000256" key="4">
    <source>
        <dbReference type="ARBA" id="ARBA00022840"/>
    </source>
</evidence>
<dbReference type="InterPro" id="IPR013546">
    <property type="entry name" value="PII_UdlTrfase/GS_AdlTrfase"/>
</dbReference>
<keyword evidence="2 8" id="KW-0548">Nucleotidyltransferase</keyword>
<dbReference type="Pfam" id="PF03710">
    <property type="entry name" value="GlnE"/>
    <property type="match status" value="2"/>
</dbReference>
<feature type="domain" description="ACT" evidence="7">
    <location>
        <begin position="693"/>
        <end position="772"/>
    </location>
</feature>
<dbReference type="InterPro" id="IPR002912">
    <property type="entry name" value="ACT_dom"/>
</dbReference>